<keyword evidence="8" id="KW-1185">Reference proteome</keyword>
<proteinExistence type="predicted"/>
<keyword evidence="3 5" id="KW-1133">Transmembrane helix</keyword>
<name>A0A1H3ENV8_9EURY</name>
<dbReference type="InterPro" id="IPR022764">
    <property type="entry name" value="Peptidase_S54_rhomboid_dom"/>
</dbReference>
<evidence type="ECO:0000256" key="2">
    <source>
        <dbReference type="ARBA" id="ARBA00022692"/>
    </source>
</evidence>
<evidence type="ECO:0000256" key="4">
    <source>
        <dbReference type="ARBA" id="ARBA00023136"/>
    </source>
</evidence>
<dbReference type="GO" id="GO:0006508">
    <property type="term" value="P:proteolysis"/>
    <property type="evidence" value="ECO:0007669"/>
    <property type="project" value="UniProtKB-KW"/>
</dbReference>
<feature type="domain" description="Peptidase S54 rhomboid" evidence="6">
    <location>
        <begin position="75"/>
        <end position="213"/>
    </location>
</feature>
<dbReference type="PANTHER" id="PTHR43066">
    <property type="entry name" value="RHOMBOID-RELATED PROTEIN"/>
    <property type="match status" value="1"/>
</dbReference>
<evidence type="ECO:0000256" key="3">
    <source>
        <dbReference type="ARBA" id="ARBA00022989"/>
    </source>
</evidence>
<evidence type="ECO:0000256" key="5">
    <source>
        <dbReference type="SAM" id="Phobius"/>
    </source>
</evidence>
<comment type="subcellular location">
    <subcellularLocation>
        <location evidence="1">Membrane</location>
        <topology evidence="1">Multi-pass membrane protein</topology>
    </subcellularLocation>
</comment>
<evidence type="ECO:0000256" key="1">
    <source>
        <dbReference type="ARBA" id="ARBA00004141"/>
    </source>
</evidence>
<dbReference type="Pfam" id="PF01694">
    <property type="entry name" value="Rhomboid"/>
    <property type="match status" value="1"/>
</dbReference>
<keyword evidence="2 5" id="KW-0812">Transmembrane</keyword>
<dbReference type="GO" id="GO:0004252">
    <property type="term" value="F:serine-type endopeptidase activity"/>
    <property type="evidence" value="ECO:0007669"/>
    <property type="project" value="InterPro"/>
</dbReference>
<feature type="transmembrane region" description="Helical" evidence="5">
    <location>
        <begin position="110"/>
        <end position="132"/>
    </location>
</feature>
<evidence type="ECO:0000313" key="8">
    <source>
        <dbReference type="Proteomes" id="UP000199170"/>
    </source>
</evidence>
<keyword evidence="7" id="KW-0378">Hydrolase</keyword>
<feature type="transmembrane region" description="Helical" evidence="5">
    <location>
        <begin position="169"/>
        <end position="192"/>
    </location>
</feature>
<dbReference type="EMBL" id="FNPB01000002">
    <property type="protein sequence ID" value="SDX79639.1"/>
    <property type="molecule type" value="Genomic_DNA"/>
</dbReference>
<feature type="transmembrane region" description="Helical" evidence="5">
    <location>
        <begin position="34"/>
        <end position="59"/>
    </location>
</feature>
<organism evidence="7 8">
    <name type="scientific">Halobellus clavatus</name>
    <dbReference type="NCBI Taxonomy" id="660517"/>
    <lineage>
        <taxon>Archaea</taxon>
        <taxon>Methanobacteriati</taxon>
        <taxon>Methanobacteriota</taxon>
        <taxon>Stenosarchaea group</taxon>
        <taxon>Halobacteria</taxon>
        <taxon>Halobacteriales</taxon>
        <taxon>Haloferacaceae</taxon>
        <taxon>Halobellus</taxon>
    </lineage>
</organism>
<dbReference type="InterPro" id="IPR035952">
    <property type="entry name" value="Rhomboid-like_sf"/>
</dbReference>
<feature type="transmembrane region" description="Helical" evidence="5">
    <location>
        <begin position="198"/>
        <end position="217"/>
    </location>
</feature>
<reference evidence="8" key="1">
    <citation type="submission" date="2016-10" db="EMBL/GenBank/DDBJ databases">
        <authorList>
            <person name="Varghese N."/>
            <person name="Submissions S."/>
        </authorList>
    </citation>
    <scope>NUCLEOTIDE SEQUENCE [LARGE SCALE GENOMIC DNA]</scope>
    <source>
        <strain evidence="8">CGMCC 1.10118</strain>
    </source>
</reference>
<dbReference type="Proteomes" id="UP000199170">
    <property type="component" value="Unassembled WGS sequence"/>
</dbReference>
<keyword evidence="7" id="KW-0645">Protease</keyword>
<gene>
    <name evidence="7" type="ORF">SAMN04487946_102373</name>
</gene>
<dbReference type="RefSeq" id="WP_089765936.1">
    <property type="nucleotide sequence ID" value="NZ_FNPB01000002.1"/>
</dbReference>
<keyword evidence="4 5" id="KW-0472">Membrane</keyword>
<dbReference type="SUPFAM" id="SSF144091">
    <property type="entry name" value="Rhomboid-like"/>
    <property type="match status" value="1"/>
</dbReference>
<protein>
    <submittedName>
        <fullName evidence="7">Membrane associated serine protease, rhomboid family</fullName>
    </submittedName>
</protein>
<dbReference type="STRING" id="660517.SAMN04487946_102373"/>
<accession>A0A1H3ENV8</accession>
<dbReference type="GO" id="GO:0016020">
    <property type="term" value="C:membrane"/>
    <property type="evidence" value="ECO:0007669"/>
    <property type="project" value="UniProtKB-SubCell"/>
</dbReference>
<dbReference type="OrthoDB" id="307181at2157"/>
<feature type="transmembrane region" description="Helical" evidence="5">
    <location>
        <begin position="79"/>
        <end position="98"/>
    </location>
</feature>
<dbReference type="AlphaFoldDB" id="A0A1H3ENV8"/>
<sequence length="227" mass="23806">MRRVSVSNLLMPFENGLRPVFADHRSLSAPVTDLLVVIVCAVYAVQAFQTALWGAPSVFVTTNYVYLRAPWLAWPLSPLLHGGLVHVIPNVVTLFAFGRIAEATLPGRRYASMALVASVASIGALAAWSLAFGSGPQAVYGISGVVFAVGGFAIAYFPRHRRATDLELLATLFGACALALVATESIAALVLASPATANVGHTAGLLVGVATGLWTPLRHDDGGRTAR</sequence>
<feature type="transmembrane region" description="Helical" evidence="5">
    <location>
        <begin position="138"/>
        <end position="157"/>
    </location>
</feature>
<dbReference type="Gene3D" id="1.20.1540.10">
    <property type="entry name" value="Rhomboid-like"/>
    <property type="match status" value="1"/>
</dbReference>
<evidence type="ECO:0000259" key="6">
    <source>
        <dbReference type="Pfam" id="PF01694"/>
    </source>
</evidence>
<evidence type="ECO:0000313" key="7">
    <source>
        <dbReference type="EMBL" id="SDX79639.1"/>
    </source>
</evidence>